<evidence type="ECO:0000313" key="3">
    <source>
        <dbReference type="Proteomes" id="UP001163293"/>
    </source>
</evidence>
<reference evidence="2" key="1">
    <citation type="submission" date="2022-07" db="EMBL/GenBank/DDBJ databases">
        <authorList>
            <person name="Wu T."/>
        </authorList>
    </citation>
    <scope>NUCLEOTIDE SEQUENCE</scope>
    <source>
        <strain evidence="2">SD-1</strain>
    </source>
</reference>
<organism evidence="2 3">
    <name type="scientific">Paenarthrobacter ureafaciens</name>
    <dbReference type="NCBI Taxonomy" id="37931"/>
    <lineage>
        <taxon>Bacteria</taxon>
        <taxon>Bacillati</taxon>
        <taxon>Actinomycetota</taxon>
        <taxon>Actinomycetes</taxon>
        <taxon>Micrococcales</taxon>
        <taxon>Micrococcaceae</taxon>
        <taxon>Paenarthrobacter</taxon>
    </lineage>
</organism>
<dbReference type="AlphaFoldDB" id="A0AAX3EDN3"/>
<dbReference type="RefSeq" id="WP_069695033.1">
    <property type="nucleotide sequence ID" value="NZ_CP043010.1"/>
</dbReference>
<dbReference type="EMBL" id="CP101185">
    <property type="protein sequence ID" value="UYV96023.1"/>
    <property type="molecule type" value="Genomic_DNA"/>
</dbReference>
<sequence length="103" mass="11378">MTPQTTTTTAEELVPEIEQALLASRADRARHESRQERSEPSDVNAHERAVMFDVTLALLIRHRLPIDADRAAKAVADAQTTDAHSWAAACARHIARVAEEKNP</sequence>
<feature type="compositionally biased region" description="Basic and acidic residues" evidence="1">
    <location>
        <begin position="25"/>
        <end position="46"/>
    </location>
</feature>
<evidence type="ECO:0000256" key="1">
    <source>
        <dbReference type="SAM" id="MobiDB-lite"/>
    </source>
</evidence>
<evidence type="ECO:0000313" key="2">
    <source>
        <dbReference type="EMBL" id="UYV96023.1"/>
    </source>
</evidence>
<keyword evidence="3" id="KW-1185">Reference proteome</keyword>
<gene>
    <name evidence="2" type="ORF">NL394_13125</name>
</gene>
<name>A0AAX3EDN3_PAEUR</name>
<proteinExistence type="predicted"/>
<protein>
    <submittedName>
        <fullName evidence="2">Uncharacterized protein</fullName>
    </submittedName>
</protein>
<accession>A0AAX3EDN3</accession>
<dbReference type="Proteomes" id="UP001163293">
    <property type="component" value="Chromosome"/>
</dbReference>
<feature type="region of interest" description="Disordered" evidence="1">
    <location>
        <begin position="24"/>
        <end position="46"/>
    </location>
</feature>